<sequence>MLKNHTLSVNKFRPFFLNHLLEPHQLLAVEMRIDGFARRPLNHGGHKYRPRINNKHERARLARAPNYFDRVDRNAYRTSTLFRAMLLLTRLKTDLLVRQDYHTRTECRREVTASTVAFV</sequence>
<keyword evidence="2" id="KW-1185">Reference proteome</keyword>
<evidence type="ECO:0000313" key="1">
    <source>
        <dbReference type="EMBL" id="GBP07157.1"/>
    </source>
</evidence>
<organism evidence="1 2">
    <name type="scientific">Eumeta variegata</name>
    <name type="common">Bagworm moth</name>
    <name type="synonym">Eumeta japonica</name>
    <dbReference type="NCBI Taxonomy" id="151549"/>
    <lineage>
        <taxon>Eukaryota</taxon>
        <taxon>Metazoa</taxon>
        <taxon>Ecdysozoa</taxon>
        <taxon>Arthropoda</taxon>
        <taxon>Hexapoda</taxon>
        <taxon>Insecta</taxon>
        <taxon>Pterygota</taxon>
        <taxon>Neoptera</taxon>
        <taxon>Endopterygota</taxon>
        <taxon>Lepidoptera</taxon>
        <taxon>Glossata</taxon>
        <taxon>Ditrysia</taxon>
        <taxon>Tineoidea</taxon>
        <taxon>Psychidae</taxon>
        <taxon>Oiketicinae</taxon>
        <taxon>Eumeta</taxon>
    </lineage>
</organism>
<dbReference type="EMBL" id="BGZK01000025">
    <property type="protein sequence ID" value="GBP07157.1"/>
    <property type="molecule type" value="Genomic_DNA"/>
</dbReference>
<gene>
    <name evidence="1" type="ORF">EVAR_92065_1</name>
</gene>
<name>A0A4C1T0Y9_EUMVA</name>
<protein>
    <submittedName>
        <fullName evidence="1">Uncharacterized protein</fullName>
    </submittedName>
</protein>
<proteinExistence type="predicted"/>
<dbReference type="AlphaFoldDB" id="A0A4C1T0Y9"/>
<dbReference type="Proteomes" id="UP000299102">
    <property type="component" value="Unassembled WGS sequence"/>
</dbReference>
<accession>A0A4C1T0Y9</accession>
<comment type="caution">
    <text evidence="1">The sequence shown here is derived from an EMBL/GenBank/DDBJ whole genome shotgun (WGS) entry which is preliminary data.</text>
</comment>
<evidence type="ECO:0000313" key="2">
    <source>
        <dbReference type="Proteomes" id="UP000299102"/>
    </source>
</evidence>
<reference evidence="1 2" key="1">
    <citation type="journal article" date="2019" name="Commun. Biol.">
        <title>The bagworm genome reveals a unique fibroin gene that provides high tensile strength.</title>
        <authorList>
            <person name="Kono N."/>
            <person name="Nakamura H."/>
            <person name="Ohtoshi R."/>
            <person name="Tomita M."/>
            <person name="Numata K."/>
            <person name="Arakawa K."/>
        </authorList>
    </citation>
    <scope>NUCLEOTIDE SEQUENCE [LARGE SCALE GENOMIC DNA]</scope>
</reference>